<name>A0ABZ1CN07_9PROT</name>
<evidence type="ECO:0000259" key="1">
    <source>
        <dbReference type="SMART" id="SM00953"/>
    </source>
</evidence>
<feature type="domain" description="RES" evidence="1">
    <location>
        <begin position="70"/>
        <end position="206"/>
    </location>
</feature>
<dbReference type="Pfam" id="PF08808">
    <property type="entry name" value="RES"/>
    <property type="match status" value="1"/>
</dbReference>
<reference evidence="2 3" key="1">
    <citation type="submission" date="2023-12" db="EMBL/GenBank/DDBJ databases">
        <title>Thiobacillus sedimentum sp. nov., a chemolithoautotrophic sulfur-oxidizing bacterium isolated from freshwater sediment.</title>
        <authorList>
            <person name="Luo J."/>
            <person name="Dai C."/>
        </authorList>
    </citation>
    <scope>NUCLEOTIDE SEQUENCE [LARGE SCALE GENOMIC DNA]</scope>
    <source>
        <strain evidence="2 3">SCUT-2</strain>
    </source>
</reference>
<evidence type="ECO:0000313" key="2">
    <source>
        <dbReference type="EMBL" id="WRS40285.1"/>
    </source>
</evidence>
<dbReference type="EMBL" id="CP141769">
    <property type="protein sequence ID" value="WRS40285.1"/>
    <property type="molecule type" value="Genomic_DNA"/>
</dbReference>
<accession>A0ABZ1CN07</accession>
<organism evidence="2 3">
    <name type="scientific">Thiobacillus sedimenti</name>
    <dbReference type="NCBI Taxonomy" id="3110231"/>
    <lineage>
        <taxon>Bacteria</taxon>
        <taxon>Pseudomonadati</taxon>
        <taxon>Pseudomonadota</taxon>
        <taxon>Betaproteobacteria</taxon>
        <taxon>Nitrosomonadales</taxon>
        <taxon>Thiobacillaceae</taxon>
        <taxon>Thiobacillus</taxon>
    </lineage>
</organism>
<sequence length="248" mass="27417">MTDWRARVAEVAPVELAGTLLRLVESQEQVATNQLVGSLERQALLESMLEATKPPLRRGSESLHYLLATPFRYPPLKHGSRFGTRSEPSLLYGSLEVRTVLAEAAYYRFVFWHGMARPPAGKLDTQHTLFGAAYRTARGLRLQAPPFDRHRAELASPSDYHASQAAGSAMRAAGIEAFEFVSARDPEAGINVALFTPRALARPDPVSQDAWLCELSGERVRFRAARGREVHDFPLGLFAVAGRLPWPA</sequence>
<proteinExistence type="predicted"/>
<dbReference type="InterPro" id="IPR014914">
    <property type="entry name" value="RES_dom"/>
</dbReference>
<dbReference type="Proteomes" id="UP001334732">
    <property type="component" value="Chromosome"/>
</dbReference>
<gene>
    <name evidence="2" type="ORF">VA613_05295</name>
</gene>
<keyword evidence="3" id="KW-1185">Reference proteome</keyword>
<protein>
    <submittedName>
        <fullName evidence="2">RES family NAD+ phosphorylase</fullName>
    </submittedName>
</protein>
<dbReference type="SMART" id="SM00953">
    <property type="entry name" value="RES"/>
    <property type="match status" value="1"/>
</dbReference>
<dbReference type="RefSeq" id="WP_324780815.1">
    <property type="nucleotide sequence ID" value="NZ_CP141769.1"/>
</dbReference>
<evidence type="ECO:0000313" key="3">
    <source>
        <dbReference type="Proteomes" id="UP001334732"/>
    </source>
</evidence>